<sequence>MDYADPPPFTVEAHGQKLTFYASGKDRLDALIALIEAARRSLRMCFYIFAEDASGTMVRDALTAAARRGVRVSVMVDQFGAAVRPSFFAAMCEAGGTFCCFSPRWSQRYLIRNHQKIVIADGEVAIIGGFNVEDDYFAPPAENGWNDLGITIEGSAVGRLSDWFDQLEAWTANPRAQWRTIRRMIRRWDPGDGPVRVLIGGPTRNLSGWARSLRADLLGARRLDMLMAYFSPSNRAMRAIGRVARRDGARLVFAGKSDNGATIGATRSLYDYLLKRRAHIYEFEACKLHTKLIVIDDKSYFGSANFDMRSLYLNLEVMLRIEDAALAERLSDYIARHVPASRHITPSLHKKRGTLLNRIRWNLSWFLVAVVDYTVTRRLNLGL</sequence>
<dbReference type="SMART" id="SM00155">
    <property type="entry name" value="PLDc"/>
    <property type="match status" value="2"/>
</dbReference>
<dbReference type="InterPro" id="IPR001736">
    <property type="entry name" value="PLipase_D/transphosphatidylase"/>
</dbReference>
<evidence type="ECO:0000313" key="8">
    <source>
        <dbReference type="Proteomes" id="UP000619041"/>
    </source>
</evidence>
<comment type="function">
    <text evidence="1">Could be a virulence factor.</text>
</comment>
<dbReference type="Proteomes" id="UP000619041">
    <property type="component" value="Unassembled WGS sequence"/>
</dbReference>
<evidence type="ECO:0000256" key="3">
    <source>
        <dbReference type="ARBA" id="ARBA00018392"/>
    </source>
</evidence>
<evidence type="ECO:0000256" key="2">
    <source>
        <dbReference type="ARBA" id="ARBA00004613"/>
    </source>
</evidence>
<keyword evidence="8" id="KW-1185">Reference proteome</keyword>
<dbReference type="EMBL" id="BMKL01000001">
    <property type="protein sequence ID" value="GGD86729.1"/>
    <property type="molecule type" value="Genomic_DNA"/>
</dbReference>
<evidence type="ECO:0000256" key="1">
    <source>
        <dbReference type="ARBA" id="ARBA00003145"/>
    </source>
</evidence>
<dbReference type="PANTHER" id="PTHR21248:SF12">
    <property type="entry name" value="CARDIOLIPIN SYNTHASE C"/>
    <property type="match status" value="1"/>
</dbReference>
<dbReference type="CDD" id="cd09110">
    <property type="entry name" value="PLDc_CLS_1"/>
    <property type="match status" value="1"/>
</dbReference>
<evidence type="ECO:0000313" key="7">
    <source>
        <dbReference type="EMBL" id="GGD86729.1"/>
    </source>
</evidence>
<accession>A0ABQ1S119</accession>
<reference evidence="8" key="1">
    <citation type="journal article" date="2019" name="Int. J. Syst. Evol. Microbiol.">
        <title>The Global Catalogue of Microorganisms (GCM) 10K type strain sequencing project: providing services to taxonomists for standard genome sequencing and annotation.</title>
        <authorList>
            <consortium name="The Broad Institute Genomics Platform"/>
            <consortium name="The Broad Institute Genome Sequencing Center for Infectious Disease"/>
            <person name="Wu L."/>
            <person name="Ma J."/>
        </authorList>
    </citation>
    <scope>NUCLEOTIDE SEQUENCE [LARGE SCALE GENOMIC DNA]</scope>
    <source>
        <strain evidence="8">CGMCC 1.15959</strain>
    </source>
</reference>
<dbReference type="PROSITE" id="PS50035">
    <property type="entry name" value="PLD"/>
    <property type="match status" value="2"/>
</dbReference>
<dbReference type="Pfam" id="PF13091">
    <property type="entry name" value="PLDc_2"/>
    <property type="match status" value="2"/>
</dbReference>
<proteinExistence type="predicted"/>
<keyword evidence="4" id="KW-0964">Secreted</keyword>
<feature type="domain" description="PLD phosphodiesterase" evidence="6">
    <location>
        <begin position="284"/>
        <end position="310"/>
    </location>
</feature>
<dbReference type="RefSeq" id="WP_188643501.1">
    <property type="nucleotide sequence ID" value="NZ_BMKL01000001.1"/>
</dbReference>
<feature type="domain" description="PLD phosphodiesterase" evidence="6">
    <location>
        <begin position="109"/>
        <end position="136"/>
    </location>
</feature>
<name>A0ABQ1S119_9SPHN</name>
<organism evidence="7 8">
    <name type="scientific">Tsuneonella deserti</name>
    <dbReference type="NCBI Taxonomy" id="2035528"/>
    <lineage>
        <taxon>Bacteria</taxon>
        <taxon>Pseudomonadati</taxon>
        <taxon>Pseudomonadota</taxon>
        <taxon>Alphaproteobacteria</taxon>
        <taxon>Sphingomonadales</taxon>
        <taxon>Erythrobacteraceae</taxon>
        <taxon>Tsuneonella</taxon>
    </lineage>
</organism>
<comment type="subcellular location">
    <subcellularLocation>
        <location evidence="2">Secreted</location>
    </subcellularLocation>
</comment>
<evidence type="ECO:0000259" key="6">
    <source>
        <dbReference type="PROSITE" id="PS50035"/>
    </source>
</evidence>
<evidence type="ECO:0000256" key="5">
    <source>
        <dbReference type="ARBA" id="ARBA00029594"/>
    </source>
</evidence>
<comment type="caution">
    <text evidence="7">The sequence shown here is derived from an EMBL/GenBank/DDBJ whole genome shotgun (WGS) entry which is preliminary data.</text>
</comment>
<dbReference type="Gene3D" id="3.30.870.10">
    <property type="entry name" value="Endonuclease Chain A"/>
    <property type="match status" value="2"/>
</dbReference>
<protein>
    <recommendedName>
        <fullName evidence="3">Phospholipase D</fullName>
    </recommendedName>
    <alternativeName>
        <fullName evidence="5">Choline phosphatase</fullName>
    </alternativeName>
</protein>
<dbReference type="SUPFAM" id="SSF56024">
    <property type="entry name" value="Phospholipase D/nuclease"/>
    <property type="match status" value="2"/>
</dbReference>
<gene>
    <name evidence="7" type="ORF">GCM10011515_02800</name>
</gene>
<dbReference type="InterPro" id="IPR025202">
    <property type="entry name" value="PLD-like_dom"/>
</dbReference>
<evidence type="ECO:0000256" key="4">
    <source>
        <dbReference type="ARBA" id="ARBA00022525"/>
    </source>
</evidence>
<dbReference type="PANTHER" id="PTHR21248">
    <property type="entry name" value="CARDIOLIPIN SYNTHASE"/>
    <property type="match status" value="1"/>
</dbReference>